<dbReference type="EMBL" id="ATHI01000031">
    <property type="protein sequence ID" value="EPR30569.1"/>
    <property type="molecule type" value="Genomic_DNA"/>
</dbReference>
<dbReference type="Proteomes" id="UP000014975">
    <property type="component" value="Unassembled WGS sequence"/>
</dbReference>
<comment type="caution">
    <text evidence="2">The sequence shown here is derived from an EMBL/GenBank/DDBJ whole genome shotgun (WGS) entry which is preliminary data.</text>
</comment>
<reference evidence="2 3" key="1">
    <citation type="journal article" date="2013" name="Genome Announc.">
        <title>Draft genome sequences for three mercury-methylating, sulfate-reducing bacteria.</title>
        <authorList>
            <person name="Brown S.D."/>
            <person name="Hurt R.A.Jr."/>
            <person name="Gilmour C.C."/>
            <person name="Elias D.A."/>
        </authorList>
    </citation>
    <scope>NUCLEOTIDE SEQUENCE [LARGE SCALE GENOMIC DNA]</scope>
    <source>
        <strain evidence="2 3">DSM 16529</strain>
    </source>
</reference>
<dbReference type="STRING" id="1121439.dsat_1291"/>
<keyword evidence="2" id="KW-0808">Transferase</keyword>
<dbReference type="Pfam" id="PF04230">
    <property type="entry name" value="PS_pyruv_trans"/>
    <property type="match status" value="1"/>
</dbReference>
<dbReference type="eggNOG" id="COG5039">
    <property type="taxonomic scope" value="Bacteria"/>
</dbReference>
<accession>S7U9D7</accession>
<evidence type="ECO:0000313" key="3">
    <source>
        <dbReference type="Proteomes" id="UP000014975"/>
    </source>
</evidence>
<sequence>MADVSPVPDDKGILATDWVDEPITLARKATTLVERIQDRCSRKAGVLYDLKCRLYHALAQERFKRGCGILSSGQVVITDRLHGHIMCCLLGIPHVVLDNSYRKIGNFRDAWGTGEGLCVSADTLSQAYEKALDRLSEVRSTKH</sequence>
<organism evidence="2 3">
    <name type="scientific">Alkalidesulfovibrio alkalitolerans DSM 16529</name>
    <dbReference type="NCBI Taxonomy" id="1121439"/>
    <lineage>
        <taxon>Bacteria</taxon>
        <taxon>Pseudomonadati</taxon>
        <taxon>Thermodesulfobacteriota</taxon>
        <taxon>Desulfovibrionia</taxon>
        <taxon>Desulfovibrionales</taxon>
        <taxon>Desulfovibrionaceae</taxon>
        <taxon>Alkalidesulfovibrio</taxon>
    </lineage>
</organism>
<evidence type="ECO:0000259" key="1">
    <source>
        <dbReference type="Pfam" id="PF04230"/>
    </source>
</evidence>
<keyword evidence="3" id="KW-1185">Reference proteome</keyword>
<dbReference type="GO" id="GO:0016740">
    <property type="term" value="F:transferase activity"/>
    <property type="evidence" value="ECO:0007669"/>
    <property type="project" value="UniProtKB-KW"/>
</dbReference>
<dbReference type="AlphaFoldDB" id="S7U9D7"/>
<protein>
    <submittedName>
        <fullName evidence="2">Polysaccharide pyruvyl transferase</fullName>
    </submittedName>
</protein>
<dbReference type="InterPro" id="IPR007345">
    <property type="entry name" value="Polysacch_pyruvyl_Trfase"/>
</dbReference>
<feature type="domain" description="Polysaccharide pyruvyl transferase" evidence="1">
    <location>
        <begin position="63"/>
        <end position="101"/>
    </location>
</feature>
<proteinExistence type="predicted"/>
<evidence type="ECO:0000313" key="2">
    <source>
        <dbReference type="EMBL" id="EPR30569.1"/>
    </source>
</evidence>
<name>S7U9D7_9BACT</name>
<gene>
    <name evidence="2" type="ORF">dsat_1291</name>
</gene>